<evidence type="ECO:0000313" key="1">
    <source>
        <dbReference type="EMBL" id="KAF2474513.1"/>
    </source>
</evidence>
<dbReference type="Proteomes" id="UP000799755">
    <property type="component" value="Unassembled WGS sequence"/>
</dbReference>
<reference evidence="1" key="1">
    <citation type="journal article" date="2020" name="Stud. Mycol.">
        <title>101 Dothideomycetes genomes: a test case for predicting lifestyles and emergence of pathogens.</title>
        <authorList>
            <person name="Haridas S."/>
            <person name="Albert R."/>
            <person name="Binder M."/>
            <person name="Bloem J."/>
            <person name="Labutti K."/>
            <person name="Salamov A."/>
            <person name="Andreopoulos B."/>
            <person name="Baker S."/>
            <person name="Barry K."/>
            <person name="Bills G."/>
            <person name="Bluhm B."/>
            <person name="Cannon C."/>
            <person name="Castanera R."/>
            <person name="Culley D."/>
            <person name="Daum C."/>
            <person name="Ezra D."/>
            <person name="Gonzalez J."/>
            <person name="Henrissat B."/>
            <person name="Kuo A."/>
            <person name="Liang C."/>
            <person name="Lipzen A."/>
            <person name="Lutzoni F."/>
            <person name="Magnuson J."/>
            <person name="Mondo S."/>
            <person name="Nolan M."/>
            <person name="Ohm R."/>
            <person name="Pangilinan J."/>
            <person name="Park H.-J."/>
            <person name="Ramirez L."/>
            <person name="Alfaro M."/>
            <person name="Sun H."/>
            <person name="Tritt A."/>
            <person name="Yoshinaga Y."/>
            <person name="Zwiers L.-H."/>
            <person name="Turgeon B."/>
            <person name="Goodwin S."/>
            <person name="Spatafora J."/>
            <person name="Crous P."/>
            <person name="Grigoriev I."/>
        </authorList>
    </citation>
    <scope>NUCLEOTIDE SEQUENCE</scope>
    <source>
        <strain evidence="1">ATCC 200398</strain>
    </source>
</reference>
<comment type="caution">
    <text evidence="1">The sequence shown here is derived from an EMBL/GenBank/DDBJ whole genome shotgun (WGS) entry which is preliminary data.</text>
</comment>
<protein>
    <submittedName>
        <fullName evidence="1">Sm-like ribonucleoprotein</fullName>
    </submittedName>
</protein>
<name>A0ACB6R5F9_9PLEO</name>
<evidence type="ECO:0000313" key="2">
    <source>
        <dbReference type="Proteomes" id="UP000799755"/>
    </source>
</evidence>
<sequence length="128" mass="14159">MAPRERGVHNPAPNNRLGVQGLSLRPSNGDASSSDEEEYDRALDTNHPVGYLHGLRGEVVRVKLNSGLTFKGKLQSVDGYMNVAIEGCHEYLKDGLKGRSWGDAFIRGNTVTFICAEKDVLNMELWEN</sequence>
<accession>A0ACB6R5F9</accession>
<keyword evidence="2" id="KW-1185">Reference proteome</keyword>
<proteinExistence type="predicted"/>
<organism evidence="1 2">
    <name type="scientific">Lindgomyces ingoldianus</name>
    <dbReference type="NCBI Taxonomy" id="673940"/>
    <lineage>
        <taxon>Eukaryota</taxon>
        <taxon>Fungi</taxon>
        <taxon>Dikarya</taxon>
        <taxon>Ascomycota</taxon>
        <taxon>Pezizomycotina</taxon>
        <taxon>Dothideomycetes</taxon>
        <taxon>Pleosporomycetidae</taxon>
        <taxon>Pleosporales</taxon>
        <taxon>Lindgomycetaceae</taxon>
        <taxon>Lindgomyces</taxon>
    </lineage>
</organism>
<gene>
    <name evidence="1" type="ORF">BDR25DRAFT_301229</name>
</gene>
<dbReference type="EMBL" id="MU003497">
    <property type="protein sequence ID" value="KAF2474513.1"/>
    <property type="molecule type" value="Genomic_DNA"/>
</dbReference>